<reference evidence="3" key="1">
    <citation type="submission" date="2022-04" db="EMBL/GenBank/DDBJ databases">
        <title>Carnegiea gigantea Genome sequencing and assembly v2.</title>
        <authorList>
            <person name="Copetti D."/>
            <person name="Sanderson M.J."/>
            <person name="Burquez A."/>
            <person name="Wojciechowski M.F."/>
        </authorList>
    </citation>
    <scope>NUCLEOTIDE SEQUENCE</scope>
    <source>
        <strain evidence="3">SGP5-SGP5p</strain>
        <tissue evidence="3">Aerial part</tissue>
    </source>
</reference>
<keyword evidence="1" id="KW-0175">Coiled coil</keyword>
<proteinExistence type="predicted"/>
<dbReference type="OrthoDB" id="1300189at2759"/>
<protein>
    <submittedName>
        <fullName evidence="3">Uncharacterized protein</fullName>
    </submittedName>
</protein>
<gene>
    <name evidence="3" type="ORF">Cgig2_028289</name>
</gene>
<name>A0A9Q1GZU3_9CARY</name>
<evidence type="ECO:0000313" key="3">
    <source>
        <dbReference type="EMBL" id="KAJ8428169.1"/>
    </source>
</evidence>
<feature type="compositionally biased region" description="Polar residues" evidence="2">
    <location>
        <begin position="58"/>
        <end position="67"/>
    </location>
</feature>
<evidence type="ECO:0000313" key="4">
    <source>
        <dbReference type="Proteomes" id="UP001153076"/>
    </source>
</evidence>
<dbReference type="AlphaFoldDB" id="A0A9Q1GZU3"/>
<accession>A0A9Q1GZU3</accession>
<feature type="region of interest" description="Disordered" evidence="2">
    <location>
        <begin position="55"/>
        <end position="125"/>
    </location>
</feature>
<dbReference type="PANTHER" id="PTHR33499:SF40">
    <property type="entry name" value="TRANSPOSASE-ASSOCIATED DOMAIN-CONTAINING PROTEIN"/>
    <property type="match status" value="1"/>
</dbReference>
<evidence type="ECO:0000256" key="1">
    <source>
        <dbReference type="SAM" id="Coils"/>
    </source>
</evidence>
<feature type="coiled-coil region" evidence="1">
    <location>
        <begin position="213"/>
        <end position="248"/>
    </location>
</feature>
<comment type="caution">
    <text evidence="3">The sequence shown here is derived from an EMBL/GenBank/DDBJ whole genome shotgun (WGS) entry which is preliminary data.</text>
</comment>
<organism evidence="3 4">
    <name type="scientific">Carnegiea gigantea</name>
    <dbReference type="NCBI Taxonomy" id="171969"/>
    <lineage>
        <taxon>Eukaryota</taxon>
        <taxon>Viridiplantae</taxon>
        <taxon>Streptophyta</taxon>
        <taxon>Embryophyta</taxon>
        <taxon>Tracheophyta</taxon>
        <taxon>Spermatophyta</taxon>
        <taxon>Magnoliopsida</taxon>
        <taxon>eudicotyledons</taxon>
        <taxon>Gunneridae</taxon>
        <taxon>Pentapetalae</taxon>
        <taxon>Caryophyllales</taxon>
        <taxon>Cactineae</taxon>
        <taxon>Cactaceae</taxon>
        <taxon>Cactoideae</taxon>
        <taxon>Echinocereeae</taxon>
        <taxon>Carnegiea</taxon>
    </lineage>
</organism>
<dbReference type="Proteomes" id="UP001153076">
    <property type="component" value="Unassembled WGS sequence"/>
</dbReference>
<sequence>MYFYRSTPSLAIVSVASFPTSQQQKLVISSARGHSHNGTPSVHEEENVSYAVGEKGTPSLNLQNDSDFNAGVNEDDHLTSLEPQGSIDKSVCTPSPDEEGREDDRTVDPNIEQSGELNVGGGKEGKMPTVAEIFKETRQLKSGALDEEYASKLEEIIQTSKDNPHFSAFELVEEYFGPQDRDHVACFGYGMKPKDVRGPLLSRAALQAILQEKEKENIALHKCMNDMENAQKNNMDKLEDQVRMLANLVMANQQTSGANTGFDQDDSMGSFLTALASMGWHCALN</sequence>
<dbReference type="PANTHER" id="PTHR33499">
    <property type="entry name" value="OS12G0282400 PROTEIN-RELATED"/>
    <property type="match status" value="1"/>
</dbReference>
<dbReference type="EMBL" id="JAKOGI010001044">
    <property type="protein sequence ID" value="KAJ8428169.1"/>
    <property type="molecule type" value="Genomic_DNA"/>
</dbReference>
<evidence type="ECO:0000256" key="2">
    <source>
        <dbReference type="SAM" id="MobiDB-lite"/>
    </source>
</evidence>
<keyword evidence="4" id="KW-1185">Reference proteome</keyword>